<evidence type="ECO:0000256" key="7">
    <source>
        <dbReference type="ARBA" id="ARBA00022771"/>
    </source>
</evidence>
<dbReference type="EMBL" id="KN837151">
    <property type="protein sequence ID" value="KIJ39548.1"/>
    <property type="molecule type" value="Genomic_DNA"/>
</dbReference>
<comment type="similarity">
    <text evidence="4 14">Belongs to the BRE1 family.</text>
</comment>
<evidence type="ECO:0000256" key="12">
    <source>
        <dbReference type="ARBA" id="ARBA00023242"/>
    </source>
</evidence>
<evidence type="ECO:0000256" key="2">
    <source>
        <dbReference type="ARBA" id="ARBA00004123"/>
    </source>
</evidence>
<dbReference type="EC" id="2.3.2.27" evidence="14"/>
<dbReference type="GO" id="GO:0005634">
    <property type="term" value="C:nucleus"/>
    <property type="evidence" value="ECO:0007669"/>
    <property type="project" value="UniProtKB-SubCell"/>
</dbReference>
<dbReference type="InterPro" id="IPR013083">
    <property type="entry name" value="Znf_RING/FYVE/PHD"/>
</dbReference>
<comment type="subcellular location">
    <subcellularLocation>
        <location evidence="2 14">Nucleus</location>
    </subcellularLocation>
</comment>
<sequence length="290" mass="32188">MPVTRASKYKASSPDVIVISDDDADERPEPCSHLVELRAMKVELKVLRKELKQKQAGSSRVTPQAPVDNGHASLLAKKQEITMLKQQLSTTQTRAENLTRTLEHEKINHRTSVHKLKQSICEVQAESDAIVNAKKELLVSNTSLKKSVDRLRAENAVLKSEVERLKARMAKESSMENKAFGDLEDLICCDVCQETIWHPYLIVECGHTACLTCLTDWFTSTQRAHNPLSCPKCRTAVHEPPIQNFALKDVVRGVVKVVNLSSASNANGNAALESPPRKGVLGPFFRFIGV</sequence>
<evidence type="ECO:0000256" key="11">
    <source>
        <dbReference type="ARBA" id="ARBA00023054"/>
    </source>
</evidence>
<evidence type="ECO:0000256" key="13">
    <source>
        <dbReference type="PROSITE-ProRule" id="PRU00175"/>
    </source>
</evidence>
<dbReference type="SUPFAM" id="SSF57850">
    <property type="entry name" value="RING/U-box"/>
    <property type="match status" value="1"/>
</dbReference>
<dbReference type="InterPro" id="IPR013956">
    <property type="entry name" value="E3_ubiquit_lig_Bre1"/>
</dbReference>
<dbReference type="PANTHER" id="PTHR23163">
    <property type="entry name" value="RING FINGER PROTEIN-RELATED"/>
    <property type="match status" value="1"/>
</dbReference>
<protein>
    <recommendedName>
        <fullName evidence="14">E3 ubiquitin protein ligase</fullName>
        <ecNumber evidence="14">2.3.2.27</ecNumber>
    </recommendedName>
</protein>
<dbReference type="GO" id="GO:0033503">
    <property type="term" value="C:HULC complex"/>
    <property type="evidence" value="ECO:0007669"/>
    <property type="project" value="TreeGrafter"/>
</dbReference>
<evidence type="ECO:0000256" key="8">
    <source>
        <dbReference type="ARBA" id="ARBA00022786"/>
    </source>
</evidence>
<keyword evidence="6 14" id="KW-0479">Metal-binding</keyword>
<evidence type="ECO:0000259" key="16">
    <source>
        <dbReference type="PROSITE" id="PS50089"/>
    </source>
</evidence>
<evidence type="ECO:0000256" key="15">
    <source>
        <dbReference type="SAM" id="Coils"/>
    </source>
</evidence>
<evidence type="ECO:0000256" key="4">
    <source>
        <dbReference type="ARBA" id="ARBA00005555"/>
    </source>
</evidence>
<evidence type="ECO:0000256" key="5">
    <source>
        <dbReference type="ARBA" id="ARBA00022679"/>
    </source>
</evidence>
<keyword evidence="7 13" id="KW-0863">Zinc-finger</keyword>
<feature type="domain" description="RING-type" evidence="16">
    <location>
        <begin position="189"/>
        <end position="234"/>
    </location>
</feature>
<evidence type="ECO:0000313" key="18">
    <source>
        <dbReference type="Proteomes" id="UP000054279"/>
    </source>
</evidence>
<dbReference type="InterPro" id="IPR018957">
    <property type="entry name" value="Znf_C3HC4_RING-type"/>
</dbReference>
<dbReference type="HOGENOM" id="CLU_1054379_0_0_1"/>
<evidence type="ECO:0000313" key="17">
    <source>
        <dbReference type="EMBL" id="KIJ39548.1"/>
    </source>
</evidence>
<gene>
    <name evidence="17" type="ORF">M422DRAFT_32593</name>
</gene>
<accession>A0A0C9U900</accession>
<dbReference type="GO" id="GO:0006325">
    <property type="term" value="P:chromatin organization"/>
    <property type="evidence" value="ECO:0007669"/>
    <property type="project" value="UniProtKB-KW"/>
</dbReference>
<dbReference type="Gene3D" id="3.30.40.10">
    <property type="entry name" value="Zinc/RING finger domain, C3HC4 (zinc finger)"/>
    <property type="match status" value="1"/>
</dbReference>
<dbReference type="AlphaFoldDB" id="A0A0C9U900"/>
<dbReference type="GO" id="GO:0061630">
    <property type="term" value="F:ubiquitin protein ligase activity"/>
    <property type="evidence" value="ECO:0007669"/>
    <property type="project" value="UniProtKB-EC"/>
</dbReference>
<name>A0A0C9U900_SPHS4</name>
<evidence type="ECO:0000256" key="1">
    <source>
        <dbReference type="ARBA" id="ARBA00000900"/>
    </source>
</evidence>
<dbReference type="Proteomes" id="UP000054279">
    <property type="component" value="Unassembled WGS sequence"/>
</dbReference>
<dbReference type="OrthoDB" id="3219336at2759"/>
<evidence type="ECO:0000256" key="3">
    <source>
        <dbReference type="ARBA" id="ARBA00004906"/>
    </source>
</evidence>
<keyword evidence="12 14" id="KW-0539">Nucleus</keyword>
<evidence type="ECO:0000256" key="6">
    <source>
        <dbReference type="ARBA" id="ARBA00022723"/>
    </source>
</evidence>
<dbReference type="InterPro" id="IPR001841">
    <property type="entry name" value="Znf_RING"/>
</dbReference>
<dbReference type="GO" id="GO:0008270">
    <property type="term" value="F:zinc ion binding"/>
    <property type="evidence" value="ECO:0007669"/>
    <property type="project" value="UniProtKB-KW"/>
</dbReference>
<dbReference type="PROSITE" id="PS50089">
    <property type="entry name" value="ZF_RING_2"/>
    <property type="match status" value="1"/>
</dbReference>
<proteinExistence type="inferred from homology"/>
<dbReference type="PANTHER" id="PTHR23163:SF0">
    <property type="entry name" value="E3 UBIQUITIN-PROTEIN LIGASE BRE1"/>
    <property type="match status" value="1"/>
</dbReference>
<feature type="coiled-coil region" evidence="15">
    <location>
        <begin position="141"/>
        <end position="175"/>
    </location>
</feature>
<comment type="pathway">
    <text evidence="3 14">Protein modification; protein ubiquitination.</text>
</comment>
<keyword evidence="18" id="KW-1185">Reference proteome</keyword>
<dbReference type="Pfam" id="PF00097">
    <property type="entry name" value="zf-C3HC4"/>
    <property type="match status" value="1"/>
</dbReference>
<comment type="catalytic activity">
    <reaction evidence="1 14">
        <text>S-ubiquitinyl-[E2 ubiquitin-conjugating enzyme]-L-cysteine + [acceptor protein]-L-lysine = [E2 ubiquitin-conjugating enzyme]-L-cysteine + N(6)-ubiquitinyl-[acceptor protein]-L-lysine.</text>
        <dbReference type="EC" id="2.3.2.27"/>
    </reaction>
</comment>
<keyword evidence="8 14" id="KW-0833">Ubl conjugation pathway</keyword>
<keyword evidence="5 14" id="KW-0808">Transferase</keyword>
<keyword evidence="9 14" id="KW-0862">Zinc</keyword>
<organism evidence="17 18">
    <name type="scientific">Sphaerobolus stellatus (strain SS14)</name>
    <dbReference type="NCBI Taxonomy" id="990650"/>
    <lineage>
        <taxon>Eukaryota</taxon>
        <taxon>Fungi</taxon>
        <taxon>Dikarya</taxon>
        <taxon>Basidiomycota</taxon>
        <taxon>Agaricomycotina</taxon>
        <taxon>Agaricomycetes</taxon>
        <taxon>Phallomycetidae</taxon>
        <taxon>Geastrales</taxon>
        <taxon>Sphaerobolaceae</taxon>
        <taxon>Sphaerobolus</taxon>
    </lineage>
</organism>
<evidence type="ECO:0000256" key="14">
    <source>
        <dbReference type="RuleBase" id="RU365038"/>
    </source>
</evidence>
<keyword evidence="11 14" id="KW-0175">Coiled coil</keyword>
<reference evidence="17 18" key="1">
    <citation type="submission" date="2014-06" db="EMBL/GenBank/DDBJ databases">
        <title>Evolutionary Origins and Diversification of the Mycorrhizal Mutualists.</title>
        <authorList>
            <consortium name="DOE Joint Genome Institute"/>
            <consortium name="Mycorrhizal Genomics Consortium"/>
            <person name="Kohler A."/>
            <person name="Kuo A."/>
            <person name="Nagy L.G."/>
            <person name="Floudas D."/>
            <person name="Copeland A."/>
            <person name="Barry K.W."/>
            <person name="Cichocki N."/>
            <person name="Veneault-Fourrey C."/>
            <person name="LaButti K."/>
            <person name="Lindquist E.A."/>
            <person name="Lipzen A."/>
            <person name="Lundell T."/>
            <person name="Morin E."/>
            <person name="Murat C."/>
            <person name="Riley R."/>
            <person name="Ohm R."/>
            <person name="Sun H."/>
            <person name="Tunlid A."/>
            <person name="Henrissat B."/>
            <person name="Grigoriev I.V."/>
            <person name="Hibbett D.S."/>
            <person name="Martin F."/>
        </authorList>
    </citation>
    <scope>NUCLEOTIDE SEQUENCE [LARGE SCALE GENOMIC DNA]</scope>
    <source>
        <strain evidence="17 18">SS14</strain>
    </source>
</reference>
<keyword evidence="10 14" id="KW-0156">Chromatin regulator</keyword>
<dbReference type="GO" id="GO:0016567">
    <property type="term" value="P:protein ubiquitination"/>
    <property type="evidence" value="ECO:0007669"/>
    <property type="project" value="UniProtKB-UniRule"/>
</dbReference>
<evidence type="ECO:0000256" key="9">
    <source>
        <dbReference type="ARBA" id="ARBA00022833"/>
    </source>
</evidence>
<evidence type="ECO:0000256" key="10">
    <source>
        <dbReference type="ARBA" id="ARBA00022853"/>
    </source>
</evidence>